<evidence type="ECO:0000313" key="2">
    <source>
        <dbReference type="EMBL" id="NWB49150.1"/>
    </source>
</evidence>
<feature type="region of interest" description="Disordered" evidence="1">
    <location>
        <begin position="49"/>
        <end position="80"/>
    </location>
</feature>
<gene>
    <name evidence="2" type="ORF">HX829_21930</name>
</gene>
<proteinExistence type="predicted"/>
<dbReference type="RefSeq" id="WP_100941321.1">
    <property type="nucleotide sequence ID" value="NZ_JACAPU010000025.1"/>
</dbReference>
<dbReference type="Proteomes" id="UP000582981">
    <property type="component" value="Unassembled WGS sequence"/>
</dbReference>
<reference evidence="2 3" key="1">
    <citation type="submission" date="2020-04" db="EMBL/GenBank/DDBJ databases">
        <title>Molecular characterization of pseudomonads from Agaricus bisporus reveal novel blotch 2 pathogens in Western Europe.</title>
        <authorList>
            <person name="Taparia T."/>
            <person name="Krijger M."/>
            <person name="Haynes E."/>
            <person name="Elpinstone J.G."/>
            <person name="Noble R."/>
            <person name="Van Der Wolf J."/>
        </authorList>
    </citation>
    <scope>NUCLEOTIDE SEQUENCE [LARGE SCALE GENOMIC DNA]</scope>
    <source>
        <strain evidence="2 3">F1001</strain>
    </source>
</reference>
<dbReference type="AlphaFoldDB" id="A0A7Y7WGU8"/>
<dbReference type="EMBL" id="JACAPU010000025">
    <property type="protein sequence ID" value="NWB49150.1"/>
    <property type="molecule type" value="Genomic_DNA"/>
</dbReference>
<organism evidence="2 3">
    <name type="scientific">Pseudomonas gingeri</name>
    <dbReference type="NCBI Taxonomy" id="117681"/>
    <lineage>
        <taxon>Bacteria</taxon>
        <taxon>Pseudomonadati</taxon>
        <taxon>Pseudomonadota</taxon>
        <taxon>Gammaproteobacteria</taxon>
        <taxon>Pseudomonadales</taxon>
        <taxon>Pseudomonadaceae</taxon>
        <taxon>Pseudomonas</taxon>
    </lineage>
</organism>
<sequence>MTSPEQPSVSANPGDEPVVEAELAVSEKPAVPAFSFPFNPAEFAAAKKAGQTWYQKGGKDGHHERPGRAPNGTRRSMGKR</sequence>
<comment type="caution">
    <text evidence="2">The sequence shown here is derived from an EMBL/GenBank/DDBJ whole genome shotgun (WGS) entry which is preliminary data.</text>
</comment>
<evidence type="ECO:0000256" key="1">
    <source>
        <dbReference type="SAM" id="MobiDB-lite"/>
    </source>
</evidence>
<name>A0A7Y7WGU8_9PSED</name>
<evidence type="ECO:0000313" key="3">
    <source>
        <dbReference type="Proteomes" id="UP000582981"/>
    </source>
</evidence>
<feature type="compositionally biased region" description="Basic and acidic residues" evidence="1">
    <location>
        <begin position="57"/>
        <end position="67"/>
    </location>
</feature>
<protein>
    <submittedName>
        <fullName evidence="2">Uncharacterized protein</fullName>
    </submittedName>
</protein>
<accession>A0A7Y7WGU8</accession>